<gene>
    <name evidence="8" type="ORF">CWI39_2290p0010</name>
</gene>
<keyword evidence="5" id="KW-0804">Transcription</keyword>
<accession>A0A4Q9KVA6</accession>
<dbReference type="GO" id="GO:0016251">
    <property type="term" value="F:RNA polymerase II general transcription initiation factor activity"/>
    <property type="evidence" value="ECO:0007669"/>
    <property type="project" value="TreeGrafter"/>
</dbReference>
<dbReference type="GO" id="GO:0032968">
    <property type="term" value="P:positive regulation of transcription elongation by RNA polymerase II"/>
    <property type="evidence" value="ECO:0007669"/>
    <property type="project" value="InterPro"/>
</dbReference>
<dbReference type="AlphaFoldDB" id="A0A4Q9KVA6"/>
<comment type="subcellular location">
    <subcellularLocation>
        <location evidence="1">Nucleus</location>
    </subcellularLocation>
</comment>
<evidence type="ECO:0000313" key="8">
    <source>
        <dbReference type="EMBL" id="TBT98756.1"/>
    </source>
</evidence>
<comment type="caution">
    <text evidence="8">The sequence shown here is derived from an EMBL/GenBank/DDBJ whole genome shotgun (WGS) entry which is preliminary data.</text>
</comment>
<evidence type="ECO:0000256" key="7">
    <source>
        <dbReference type="SAM" id="Coils"/>
    </source>
</evidence>
<keyword evidence="3" id="KW-0805">Transcription regulation</keyword>
<evidence type="ECO:0000313" key="9">
    <source>
        <dbReference type="Proteomes" id="UP000293045"/>
    </source>
</evidence>
<comment type="similarity">
    <text evidence="2">Belongs to the TFIIF alpha subunit family.</text>
</comment>
<evidence type="ECO:0000256" key="6">
    <source>
        <dbReference type="ARBA" id="ARBA00023242"/>
    </source>
</evidence>
<dbReference type="GO" id="GO:0003677">
    <property type="term" value="F:DNA binding"/>
    <property type="evidence" value="ECO:0007669"/>
    <property type="project" value="UniProtKB-KW"/>
</dbReference>
<dbReference type="PANTHER" id="PTHR13011">
    <property type="entry name" value="TFIIF-ALPHA"/>
    <property type="match status" value="1"/>
</dbReference>
<evidence type="ECO:0000256" key="5">
    <source>
        <dbReference type="ARBA" id="ARBA00023163"/>
    </source>
</evidence>
<dbReference type="Proteomes" id="UP000293045">
    <property type="component" value="Unassembled WGS sequence"/>
</dbReference>
<dbReference type="PANTHER" id="PTHR13011:SF0">
    <property type="entry name" value="GENERAL TRANSCRIPTION FACTOR IIF SUBUNIT 1"/>
    <property type="match status" value="1"/>
</dbReference>
<organism evidence="8 9">
    <name type="scientific">Hamiltosporidium magnivora</name>
    <dbReference type="NCBI Taxonomy" id="148818"/>
    <lineage>
        <taxon>Eukaryota</taxon>
        <taxon>Fungi</taxon>
        <taxon>Fungi incertae sedis</taxon>
        <taxon>Microsporidia</taxon>
        <taxon>Dubosqiidae</taxon>
        <taxon>Hamiltosporidium</taxon>
    </lineage>
</organism>
<protein>
    <submittedName>
        <fullName evidence="8">Uncharacterized protein</fullName>
    </submittedName>
</protein>
<dbReference type="EMBL" id="PIXR01002290">
    <property type="protein sequence ID" value="TBT98756.1"/>
    <property type="molecule type" value="Genomic_DNA"/>
</dbReference>
<evidence type="ECO:0000256" key="1">
    <source>
        <dbReference type="ARBA" id="ARBA00004123"/>
    </source>
</evidence>
<evidence type="ECO:0000256" key="3">
    <source>
        <dbReference type="ARBA" id="ARBA00023015"/>
    </source>
</evidence>
<keyword evidence="4" id="KW-0238">DNA-binding</keyword>
<dbReference type="InterPro" id="IPR008851">
    <property type="entry name" value="TFIIF-alpha"/>
</dbReference>
<name>A0A4Q9KVA6_9MICR</name>
<dbReference type="GO" id="GO:0001096">
    <property type="term" value="F:TFIIF-class transcription factor complex binding"/>
    <property type="evidence" value="ECO:0007669"/>
    <property type="project" value="TreeGrafter"/>
</dbReference>
<proteinExistence type="inferred from homology"/>
<evidence type="ECO:0000256" key="2">
    <source>
        <dbReference type="ARBA" id="ARBA00005249"/>
    </source>
</evidence>
<feature type="coiled-coil region" evidence="7">
    <location>
        <begin position="187"/>
        <end position="228"/>
    </location>
</feature>
<dbReference type="GO" id="GO:0005674">
    <property type="term" value="C:transcription factor TFIIF complex"/>
    <property type="evidence" value="ECO:0007669"/>
    <property type="project" value="TreeGrafter"/>
</dbReference>
<evidence type="ECO:0000256" key="4">
    <source>
        <dbReference type="ARBA" id="ARBA00023125"/>
    </source>
</evidence>
<dbReference type="VEuPathDB" id="MicrosporidiaDB:CWI39_2290p0010"/>
<keyword evidence="6" id="KW-0539">Nucleus</keyword>
<keyword evidence="7" id="KW-0175">Coiled coil</keyword>
<reference evidence="8 9" key="1">
    <citation type="submission" date="2017-12" db="EMBL/GenBank/DDBJ databases">
        <authorList>
            <person name="Pombert J.-F."/>
            <person name="Haag K.L."/>
            <person name="Ebert D."/>
        </authorList>
    </citation>
    <scope>NUCLEOTIDE SEQUENCE [LARGE SCALE GENOMIC DNA]</scope>
    <source>
        <strain evidence="8">IL-BN-2</strain>
    </source>
</reference>
<sequence>MQKYRLILSASESTKRYLITLPVPVTDLSSPFTLDRDRSVKDVEEQPRNTKKKSEQLEYEEEAYIKLKEQEKYPLVIEDAENRAFSGRLQDMPNDNYFIFINTGQNFQVVPLRRWYRFTQKISYETLSLEEAELKLSKKNREEDRWMMHKKKDGEKDLYDEIDYTEEFDDDDGEELLVSVKQRPKKLSDAGKEMKKLMQNYEKEEEEEESVEEDIKESIKEHNKFKEEPKRVKIPDLGENNLKQIFIGKSLSIKELLKIVKERFRIDENAKNVIKNFIKENCVFKIDNKTNEKLLELKK</sequence>
<dbReference type="GO" id="GO:0006367">
    <property type="term" value="P:transcription initiation at RNA polymerase II promoter"/>
    <property type="evidence" value="ECO:0007669"/>
    <property type="project" value="InterPro"/>
</dbReference>
<dbReference type="SUPFAM" id="SSF50916">
    <property type="entry name" value="Rap30/74 interaction domains"/>
    <property type="match status" value="1"/>
</dbReference>
<dbReference type="InterPro" id="IPR011039">
    <property type="entry name" value="TFIIF_interaction"/>
</dbReference>
<dbReference type="VEuPathDB" id="MicrosporidiaDB:CWI36_0319p0010"/>